<accession>A0ABQ2H3Y1</accession>
<keyword evidence="3" id="KW-1185">Reference proteome</keyword>
<feature type="transmembrane region" description="Helical" evidence="1">
    <location>
        <begin position="28"/>
        <end position="55"/>
    </location>
</feature>
<sequence>MQEDREKLIAMLDARVQHETRWLRRIPLLIGVLAAVISCYGYLMSCWTVMTVALLHSLLESLHRPCSGFELWDLNKRQWHFRTHSSIPK</sequence>
<name>A0ABQ2H3Y1_9PSED</name>
<dbReference type="EMBL" id="BMNW01000017">
    <property type="protein sequence ID" value="GGM30125.1"/>
    <property type="molecule type" value="Genomic_DNA"/>
</dbReference>
<reference evidence="3" key="1">
    <citation type="journal article" date="2019" name="Int. J. Syst. Evol. Microbiol.">
        <title>The Global Catalogue of Microorganisms (GCM) 10K type strain sequencing project: providing services to taxonomists for standard genome sequencing and annotation.</title>
        <authorList>
            <consortium name="The Broad Institute Genomics Platform"/>
            <consortium name="The Broad Institute Genome Sequencing Center for Infectious Disease"/>
            <person name="Wu L."/>
            <person name="Ma J."/>
        </authorList>
    </citation>
    <scope>NUCLEOTIDE SEQUENCE [LARGE SCALE GENOMIC DNA]</scope>
    <source>
        <strain evidence="3">JCM 13501</strain>
    </source>
</reference>
<gene>
    <name evidence="2" type="ORF">GCM10009425_45900</name>
</gene>
<keyword evidence="1" id="KW-0472">Membrane</keyword>
<proteinExistence type="predicted"/>
<evidence type="ECO:0008006" key="4">
    <source>
        <dbReference type="Google" id="ProtNLM"/>
    </source>
</evidence>
<evidence type="ECO:0000313" key="2">
    <source>
        <dbReference type="EMBL" id="GGM30125.1"/>
    </source>
</evidence>
<comment type="caution">
    <text evidence="2">The sequence shown here is derived from an EMBL/GenBank/DDBJ whole genome shotgun (WGS) entry which is preliminary data.</text>
</comment>
<protein>
    <recommendedName>
        <fullName evidence="4">DUF2892 domain-containing protein</fullName>
    </recommendedName>
</protein>
<keyword evidence="1" id="KW-0812">Transmembrane</keyword>
<organism evidence="2 3">
    <name type="scientific">Pseudomonas asuensis</name>
    <dbReference type="NCBI Taxonomy" id="1825787"/>
    <lineage>
        <taxon>Bacteria</taxon>
        <taxon>Pseudomonadati</taxon>
        <taxon>Pseudomonadota</taxon>
        <taxon>Gammaproteobacteria</taxon>
        <taxon>Pseudomonadales</taxon>
        <taxon>Pseudomonadaceae</taxon>
        <taxon>Pseudomonas</taxon>
    </lineage>
</organism>
<dbReference type="Proteomes" id="UP000616499">
    <property type="component" value="Unassembled WGS sequence"/>
</dbReference>
<keyword evidence="1" id="KW-1133">Transmembrane helix</keyword>
<evidence type="ECO:0000313" key="3">
    <source>
        <dbReference type="Proteomes" id="UP000616499"/>
    </source>
</evidence>
<evidence type="ECO:0000256" key="1">
    <source>
        <dbReference type="SAM" id="Phobius"/>
    </source>
</evidence>